<organism evidence="3 4">
    <name type="scientific">Reticulibacter mediterranei</name>
    <dbReference type="NCBI Taxonomy" id="2778369"/>
    <lineage>
        <taxon>Bacteria</taxon>
        <taxon>Bacillati</taxon>
        <taxon>Chloroflexota</taxon>
        <taxon>Ktedonobacteria</taxon>
        <taxon>Ktedonobacterales</taxon>
        <taxon>Reticulibacteraceae</taxon>
        <taxon>Reticulibacter</taxon>
    </lineage>
</organism>
<feature type="region of interest" description="Disordered" evidence="1">
    <location>
        <begin position="459"/>
        <end position="498"/>
    </location>
</feature>
<feature type="region of interest" description="Disordered" evidence="1">
    <location>
        <begin position="107"/>
        <end position="136"/>
    </location>
</feature>
<dbReference type="Proteomes" id="UP000597444">
    <property type="component" value="Unassembled WGS sequence"/>
</dbReference>
<name>A0A8J3IKC7_9CHLR</name>
<sequence>MREEEPQDQQHTEDKKTYPLQQSAAWAGGTFLASLPFDIFGHFGPTGLLVGGLASYVAWRHGPEVYEQIAGQVRGMLPSPAPSEPPAEQPGRSWLERAFGHFPEAEAQPKEGEAQELPATPEPEAPATHQQSETWEEDWYDRDPLDEEDEVTLPQQSGTRFTFSQVLSSGFTPSLHKLYLGRLTDGSPVYVAAKDLCHVALAGNTGGGKSSLMRLLMAQLCHVGVRVLLLNPHYMRYDRDAGEDWTPFDPCLNKPPLECANYPAIKQSLQWMVEMLLPRRIARARDGQPIGKPFFVVIDELPAIVAEVKEAPGYIAKLLREGRKYGLFLIVASQDFLVKTTGMDGGGVRKCFRTAMYVGGDPTTAGVLLGDAGGKLPENDLGKGTIMLRCAVTKHPVQAHVPYVDNESLYHLLGPSTFVAPVSQQVDDLPHAGNEQQAVKVSDLTLEQLMALINRLPEVDPTDARYGGDDEQEREQEEPVSPPQNVTPLPTPVLPEKGPRAEDIDLAAAIALWNSGYNSERKLMKAFRLTQHQAGRLIERIKAQAGQGASNE</sequence>
<keyword evidence="4" id="KW-1185">Reference proteome</keyword>
<dbReference type="InterPro" id="IPR027417">
    <property type="entry name" value="P-loop_NTPase"/>
</dbReference>
<dbReference type="EMBL" id="BNJK01000001">
    <property type="protein sequence ID" value="GHO96086.1"/>
    <property type="molecule type" value="Genomic_DNA"/>
</dbReference>
<dbReference type="InterPro" id="IPR008571">
    <property type="entry name" value="HerA-like"/>
</dbReference>
<protein>
    <recommendedName>
        <fullName evidence="2">Helicase HerA central domain-containing protein</fullName>
    </recommendedName>
</protein>
<dbReference type="PANTHER" id="PTHR42957:SF1">
    <property type="entry name" value="HELICASE MJ1565-RELATED"/>
    <property type="match status" value="1"/>
</dbReference>
<dbReference type="Gene3D" id="3.40.50.300">
    <property type="entry name" value="P-loop containing nucleotide triphosphate hydrolases"/>
    <property type="match status" value="1"/>
</dbReference>
<dbReference type="SUPFAM" id="SSF52540">
    <property type="entry name" value="P-loop containing nucleoside triphosphate hydrolases"/>
    <property type="match status" value="1"/>
</dbReference>
<accession>A0A8J3IKC7</accession>
<dbReference type="AlphaFoldDB" id="A0A8J3IKC7"/>
<evidence type="ECO:0000313" key="3">
    <source>
        <dbReference type="EMBL" id="GHO96086.1"/>
    </source>
</evidence>
<feature type="compositionally biased region" description="Acidic residues" evidence="1">
    <location>
        <begin position="469"/>
        <end position="478"/>
    </location>
</feature>
<evidence type="ECO:0000313" key="4">
    <source>
        <dbReference type="Proteomes" id="UP000597444"/>
    </source>
</evidence>
<gene>
    <name evidence="3" type="ORF">KSF_061340</name>
</gene>
<evidence type="ECO:0000256" key="1">
    <source>
        <dbReference type="SAM" id="MobiDB-lite"/>
    </source>
</evidence>
<dbReference type="Pfam" id="PF01935">
    <property type="entry name" value="DUF87"/>
    <property type="match status" value="1"/>
</dbReference>
<comment type="caution">
    <text evidence="3">The sequence shown here is derived from an EMBL/GenBank/DDBJ whole genome shotgun (WGS) entry which is preliminary data.</text>
</comment>
<dbReference type="RefSeq" id="WP_220206730.1">
    <property type="nucleotide sequence ID" value="NZ_BNJK01000001.1"/>
</dbReference>
<feature type="domain" description="Helicase HerA central" evidence="2">
    <location>
        <begin position="179"/>
        <end position="233"/>
    </location>
</feature>
<evidence type="ECO:0000259" key="2">
    <source>
        <dbReference type="Pfam" id="PF01935"/>
    </source>
</evidence>
<reference evidence="3" key="1">
    <citation type="submission" date="2020-10" db="EMBL/GenBank/DDBJ databases">
        <title>Taxonomic study of unclassified bacteria belonging to the class Ktedonobacteria.</title>
        <authorList>
            <person name="Yabe S."/>
            <person name="Wang C.M."/>
            <person name="Zheng Y."/>
            <person name="Sakai Y."/>
            <person name="Cavaletti L."/>
            <person name="Monciardini P."/>
            <person name="Donadio S."/>
        </authorList>
    </citation>
    <scope>NUCLEOTIDE SEQUENCE</scope>
    <source>
        <strain evidence="3">ID150040</strain>
    </source>
</reference>
<proteinExistence type="predicted"/>
<dbReference type="PANTHER" id="PTHR42957">
    <property type="entry name" value="HELICASE MJ1565-RELATED"/>
    <property type="match status" value="1"/>
</dbReference>
<dbReference type="InterPro" id="IPR002789">
    <property type="entry name" value="HerA_central"/>
</dbReference>
<dbReference type="CDD" id="cd01127">
    <property type="entry name" value="TrwB_TraG_TraD_VirD4"/>
    <property type="match status" value="1"/>
</dbReference>